<feature type="signal peptide" evidence="3">
    <location>
        <begin position="1"/>
        <end position="23"/>
    </location>
</feature>
<evidence type="ECO:0000256" key="2">
    <source>
        <dbReference type="SAM" id="MobiDB-lite"/>
    </source>
</evidence>
<feature type="compositionally biased region" description="Basic and acidic residues" evidence="2">
    <location>
        <begin position="662"/>
        <end position="671"/>
    </location>
</feature>
<evidence type="ECO:0000313" key="5">
    <source>
        <dbReference type="Proteomes" id="UP001189429"/>
    </source>
</evidence>
<feature type="region of interest" description="Disordered" evidence="2">
    <location>
        <begin position="597"/>
        <end position="671"/>
    </location>
</feature>
<feature type="compositionally biased region" description="Basic and acidic residues" evidence="2">
    <location>
        <begin position="632"/>
        <end position="641"/>
    </location>
</feature>
<sequence length="789" mass="89157">MPLPPPVQLLLQRFLILLSFIFPAPLTFVPTSSVSPTKFGAAPGVPFAATPAEGCGWNPRASPAQRGAGAVGMEHLWEDSKAAWRAPSGTPGREGEGAPRAAPTAPRGAEGRAWRGGGRGEPRDGGALQLELGALADSIRPLRAELSCLEDDSQRAQQEEWHRSSRGLRRELQSEERRAAHLSHERRRLEARAAEHDVQRGVLRAEIKAAREQPPGSLGPPGDEVEARRRRDELDRMVGCFHAELCEYGTVERGRHGEHETLEREVAALRASLRGHGDLEREVERLRGCLDAHHQLEREVERLRADQHELQGVSREVERLRGCQDAHHQLEREVERLRSCQDIHHELEREVDHLRGCQDAHHQLEREVERLRGCQDAHHQLEREVERLRSCQDAHHQLEREVERLRGCQDANHQLEHEAERLRADQHKLERVCCEVERLRSCQDAHHQLEREVERLRGCQDAHHQLEREVERLRADQHELQGMSREVERLRGCQDAHHQLEREVERLRSCQDAHHHLEREPSGCVRTSTNWSACAREVERLRGCQDAHHQLEHEVERLRGCQDAHQELEREVERLRSCQHAHQELEYEIERLRGRQGDFPAHGREAGHLERDGQSEARGDVERLGGQQVGQLEREREELELPRGGSARSARSASLSAGARSARSERREQQDDALLREELVGAMALKKRLRAEVGQEAGAEPRARLEEADRAVGVLREARAGLAEAAERAAAALERPPARSCAWPGARRALEARRDPARDVVLRGAGDGIGVSVGSARTSETLCLCCLVV</sequence>
<proteinExistence type="predicted"/>
<comment type="caution">
    <text evidence="4">The sequence shown here is derived from an EMBL/GenBank/DDBJ whole genome shotgun (WGS) entry which is preliminary data.</text>
</comment>
<evidence type="ECO:0000256" key="1">
    <source>
        <dbReference type="SAM" id="Coils"/>
    </source>
</evidence>
<dbReference type="Proteomes" id="UP001189429">
    <property type="component" value="Unassembled WGS sequence"/>
</dbReference>
<reference evidence="4" key="1">
    <citation type="submission" date="2023-10" db="EMBL/GenBank/DDBJ databases">
        <authorList>
            <person name="Chen Y."/>
            <person name="Shah S."/>
            <person name="Dougan E. K."/>
            <person name="Thang M."/>
            <person name="Chan C."/>
        </authorList>
    </citation>
    <scope>NUCLEOTIDE SEQUENCE [LARGE SCALE GENOMIC DNA]</scope>
</reference>
<organism evidence="4 5">
    <name type="scientific">Prorocentrum cordatum</name>
    <dbReference type="NCBI Taxonomy" id="2364126"/>
    <lineage>
        <taxon>Eukaryota</taxon>
        <taxon>Sar</taxon>
        <taxon>Alveolata</taxon>
        <taxon>Dinophyceae</taxon>
        <taxon>Prorocentrales</taxon>
        <taxon>Prorocentraceae</taxon>
        <taxon>Prorocentrum</taxon>
    </lineage>
</organism>
<feature type="region of interest" description="Disordered" evidence="2">
    <location>
        <begin position="156"/>
        <end position="190"/>
    </location>
</feature>
<feature type="coiled-coil region" evidence="1">
    <location>
        <begin position="286"/>
        <end position="520"/>
    </location>
</feature>
<keyword evidence="1" id="KW-0175">Coiled coil</keyword>
<feature type="compositionally biased region" description="Low complexity" evidence="2">
    <location>
        <begin position="642"/>
        <end position="661"/>
    </location>
</feature>
<protein>
    <submittedName>
        <fullName evidence="4">Uncharacterized protein</fullName>
    </submittedName>
</protein>
<feature type="coiled-coil region" evidence="1">
    <location>
        <begin position="551"/>
        <end position="595"/>
    </location>
</feature>
<feature type="compositionally biased region" description="Low complexity" evidence="2">
    <location>
        <begin position="98"/>
        <end position="108"/>
    </location>
</feature>
<accession>A0ABN9R945</accession>
<feature type="chain" id="PRO_5045432426" evidence="3">
    <location>
        <begin position="24"/>
        <end position="789"/>
    </location>
</feature>
<name>A0ABN9R945_9DINO</name>
<feature type="region of interest" description="Disordered" evidence="2">
    <location>
        <begin position="84"/>
        <end position="126"/>
    </location>
</feature>
<gene>
    <name evidence="4" type="ORF">PCOR1329_LOCUS18727</name>
</gene>
<feature type="compositionally biased region" description="Basic and acidic residues" evidence="2">
    <location>
        <begin position="597"/>
        <end position="623"/>
    </location>
</feature>
<keyword evidence="5" id="KW-1185">Reference proteome</keyword>
<keyword evidence="3" id="KW-0732">Signal</keyword>
<evidence type="ECO:0000313" key="4">
    <source>
        <dbReference type="EMBL" id="CAK0815429.1"/>
    </source>
</evidence>
<dbReference type="EMBL" id="CAUYUJ010005910">
    <property type="protein sequence ID" value="CAK0815429.1"/>
    <property type="molecule type" value="Genomic_DNA"/>
</dbReference>
<evidence type="ECO:0000256" key="3">
    <source>
        <dbReference type="SAM" id="SignalP"/>
    </source>
</evidence>
<feature type="compositionally biased region" description="Basic and acidic residues" evidence="2">
    <location>
        <begin position="109"/>
        <end position="124"/>
    </location>
</feature>